<evidence type="ECO:0000256" key="6">
    <source>
        <dbReference type="ARBA" id="ARBA00022792"/>
    </source>
</evidence>
<comment type="subcellular location">
    <subcellularLocation>
        <location evidence="1">Mitochondrion inner membrane</location>
        <topology evidence="1">Multi-pass membrane protein</topology>
    </subcellularLocation>
</comment>
<evidence type="ECO:0000313" key="13">
    <source>
        <dbReference type="EMBL" id="KAL3695469.1"/>
    </source>
</evidence>
<keyword evidence="4 10" id="KW-0812">Transmembrane</keyword>
<evidence type="ECO:0000256" key="4">
    <source>
        <dbReference type="ARBA" id="ARBA00022692"/>
    </source>
</evidence>
<evidence type="ECO:0000256" key="12">
    <source>
        <dbReference type="SAM" id="MobiDB-lite"/>
    </source>
</evidence>
<dbReference type="Proteomes" id="UP001633002">
    <property type="component" value="Unassembled WGS sequence"/>
</dbReference>
<keyword evidence="6" id="KW-0999">Mitochondrion inner membrane</keyword>
<feature type="repeat" description="Solcar" evidence="10">
    <location>
        <begin position="164"/>
        <end position="246"/>
    </location>
</feature>
<evidence type="ECO:0000256" key="8">
    <source>
        <dbReference type="ARBA" id="ARBA00023128"/>
    </source>
</evidence>
<name>A0ABD3HXE9_9MARC</name>
<evidence type="ECO:0000256" key="11">
    <source>
        <dbReference type="RuleBase" id="RU000488"/>
    </source>
</evidence>
<keyword evidence="3 11" id="KW-0813">Transport</keyword>
<comment type="caution">
    <text evidence="13">The sequence shown here is derived from an EMBL/GenBank/DDBJ whole genome shotgun (WGS) entry which is preliminary data.</text>
</comment>
<organism evidence="13 14">
    <name type="scientific">Riccia sorocarpa</name>
    <dbReference type="NCBI Taxonomy" id="122646"/>
    <lineage>
        <taxon>Eukaryota</taxon>
        <taxon>Viridiplantae</taxon>
        <taxon>Streptophyta</taxon>
        <taxon>Embryophyta</taxon>
        <taxon>Marchantiophyta</taxon>
        <taxon>Marchantiopsida</taxon>
        <taxon>Marchantiidae</taxon>
        <taxon>Marchantiales</taxon>
        <taxon>Ricciaceae</taxon>
        <taxon>Riccia</taxon>
    </lineage>
</organism>
<dbReference type="SUPFAM" id="SSF103506">
    <property type="entry name" value="Mitochondrial carrier"/>
    <property type="match status" value="1"/>
</dbReference>
<dbReference type="InterPro" id="IPR023395">
    <property type="entry name" value="MCP_dom_sf"/>
</dbReference>
<keyword evidence="9 10" id="KW-0472">Membrane</keyword>
<evidence type="ECO:0000256" key="7">
    <source>
        <dbReference type="ARBA" id="ARBA00022989"/>
    </source>
</evidence>
<feature type="compositionally biased region" description="Basic and acidic residues" evidence="12">
    <location>
        <begin position="360"/>
        <end position="374"/>
    </location>
</feature>
<dbReference type="PANTHER" id="PTHR45671">
    <property type="entry name" value="SOLUTE CARRIER FAMILY 25 (MITOCHONDRIAL CARRIER PHOSPHATE CARRIER), MEMBER 3, LIKE-RELATED-RELATED"/>
    <property type="match status" value="1"/>
</dbReference>
<evidence type="ECO:0000256" key="1">
    <source>
        <dbReference type="ARBA" id="ARBA00004448"/>
    </source>
</evidence>
<dbReference type="InterPro" id="IPR044677">
    <property type="entry name" value="SLC25A3/Pic2/Mir1-like"/>
</dbReference>
<feature type="repeat" description="Solcar" evidence="10">
    <location>
        <begin position="263"/>
        <end position="342"/>
    </location>
</feature>
<dbReference type="GO" id="GO:0005743">
    <property type="term" value="C:mitochondrial inner membrane"/>
    <property type="evidence" value="ECO:0007669"/>
    <property type="project" value="UniProtKB-SubCell"/>
</dbReference>
<keyword evidence="8" id="KW-0496">Mitochondrion</keyword>
<feature type="region of interest" description="Disordered" evidence="12">
    <location>
        <begin position="1"/>
        <end position="31"/>
    </location>
</feature>
<comment type="similarity">
    <text evidence="2 11">Belongs to the mitochondrial carrier (TC 2.A.29) family.</text>
</comment>
<evidence type="ECO:0000256" key="2">
    <source>
        <dbReference type="ARBA" id="ARBA00006375"/>
    </source>
</evidence>
<keyword evidence="5" id="KW-0677">Repeat</keyword>
<accession>A0ABD3HXE9</accession>
<gene>
    <name evidence="13" type="ORF">R1sor_009545</name>
</gene>
<dbReference type="Gene3D" id="1.50.40.10">
    <property type="entry name" value="Mitochondrial carrier domain"/>
    <property type="match status" value="2"/>
</dbReference>
<reference evidence="13 14" key="1">
    <citation type="submission" date="2024-09" db="EMBL/GenBank/DDBJ databases">
        <title>Chromosome-scale assembly of Riccia sorocarpa.</title>
        <authorList>
            <person name="Paukszto L."/>
        </authorList>
    </citation>
    <scope>NUCLEOTIDE SEQUENCE [LARGE SCALE GENOMIC DNA]</scope>
    <source>
        <strain evidence="13">LP-2024</strain>
        <tissue evidence="13">Aerial parts of the thallus</tissue>
    </source>
</reference>
<dbReference type="PROSITE" id="PS50920">
    <property type="entry name" value="SOLCAR"/>
    <property type="match status" value="3"/>
</dbReference>
<evidence type="ECO:0000256" key="10">
    <source>
        <dbReference type="PROSITE-ProRule" id="PRU00282"/>
    </source>
</evidence>
<dbReference type="PANTHER" id="PTHR45671:SF4">
    <property type="entry name" value="MITOCHONDRIAL PHOSPHATE CARRIER PROTEIN 1, MITOCHONDRIAL"/>
    <property type="match status" value="1"/>
</dbReference>
<protein>
    <recommendedName>
        <fullName evidence="15">Mitochondrial phosphate carrier protein</fullName>
    </recommendedName>
</protein>
<dbReference type="AlphaFoldDB" id="A0ABD3HXE9"/>
<dbReference type="Pfam" id="PF00153">
    <property type="entry name" value="Mito_carr"/>
    <property type="match status" value="2"/>
</dbReference>
<dbReference type="InterPro" id="IPR018108">
    <property type="entry name" value="MCP_transmembrane"/>
</dbReference>
<evidence type="ECO:0000256" key="9">
    <source>
        <dbReference type="ARBA" id="ARBA00023136"/>
    </source>
</evidence>
<dbReference type="EMBL" id="JBJQOH010000002">
    <property type="protein sequence ID" value="KAL3695469.1"/>
    <property type="molecule type" value="Genomic_DNA"/>
</dbReference>
<feature type="repeat" description="Solcar" evidence="10">
    <location>
        <begin position="67"/>
        <end position="151"/>
    </location>
</feature>
<proteinExistence type="inferred from homology"/>
<feature type="region of interest" description="Disordered" evidence="12">
    <location>
        <begin position="354"/>
        <end position="374"/>
    </location>
</feature>
<dbReference type="FunFam" id="1.50.40.10:FF:000046">
    <property type="entry name" value="Phosphate carrier protein, mitochondrial"/>
    <property type="match status" value="1"/>
</dbReference>
<evidence type="ECO:0008006" key="15">
    <source>
        <dbReference type="Google" id="ProtNLM"/>
    </source>
</evidence>
<sequence length="374" mass="41141">METRSLKAANESGRVSGSSSNGRRAATKASGDSRSLDLPRYALNLFESAWTRRLRTKKIEMELFTAKYYAACAAGGMVSAGSVHLLITPFDMLKVNMQANPVKYRSICSGFGTVWREQGLPGLWRGWGGKLLGYSAQGACKFGLYEYFKKSYCDLAGPVYTSNYKTLIYLAASSSAQVIADCALCPFEAVKVRVQTGYGRGLADGIPKVYRTEGVRGFYKGLRPLWSRNVPFAMLLFSSFEHSVDFIYNRVLQIRKNECSRGVQLGVTCVAGYVSGVAGTIISNPADNIITYMYNNKGATFSQAFKSIGWVGLFTRSLPLRIMLVGPIVTSQWFVYDLMKVSLGLPTSGGIDQHLSHSTSRKEGDKWTTHPAEI</sequence>
<evidence type="ECO:0000256" key="3">
    <source>
        <dbReference type="ARBA" id="ARBA00022448"/>
    </source>
</evidence>
<feature type="compositionally biased region" description="Low complexity" evidence="12">
    <location>
        <begin position="12"/>
        <end position="24"/>
    </location>
</feature>
<keyword evidence="14" id="KW-1185">Reference proteome</keyword>
<keyword evidence="7" id="KW-1133">Transmembrane helix</keyword>
<evidence type="ECO:0000256" key="5">
    <source>
        <dbReference type="ARBA" id="ARBA00022737"/>
    </source>
</evidence>
<evidence type="ECO:0000313" key="14">
    <source>
        <dbReference type="Proteomes" id="UP001633002"/>
    </source>
</evidence>